<dbReference type="CDD" id="cd06170">
    <property type="entry name" value="LuxR_C_like"/>
    <property type="match status" value="1"/>
</dbReference>
<keyword evidence="3" id="KW-0804">Transcription</keyword>
<evidence type="ECO:0000256" key="3">
    <source>
        <dbReference type="ARBA" id="ARBA00023163"/>
    </source>
</evidence>
<dbReference type="GO" id="GO:0006355">
    <property type="term" value="P:regulation of DNA-templated transcription"/>
    <property type="evidence" value="ECO:0007669"/>
    <property type="project" value="InterPro"/>
</dbReference>
<gene>
    <name evidence="5" type="ORF">RG540_CH35150</name>
</gene>
<organism evidence="5 6">
    <name type="scientific">Neorhizobium galegae bv. orientalis str. HAMBI 540</name>
    <dbReference type="NCBI Taxonomy" id="1028800"/>
    <lineage>
        <taxon>Bacteria</taxon>
        <taxon>Pseudomonadati</taxon>
        <taxon>Pseudomonadota</taxon>
        <taxon>Alphaproteobacteria</taxon>
        <taxon>Hyphomicrobiales</taxon>
        <taxon>Rhizobiaceae</taxon>
        <taxon>Rhizobium/Agrobacterium group</taxon>
        <taxon>Neorhizobium</taxon>
    </lineage>
</organism>
<dbReference type="Pfam" id="PF07302">
    <property type="entry name" value="AroM"/>
    <property type="match status" value="1"/>
</dbReference>
<dbReference type="SUPFAM" id="SSF46894">
    <property type="entry name" value="C-terminal effector domain of the bipartite response regulators"/>
    <property type="match status" value="1"/>
</dbReference>
<proteinExistence type="predicted"/>
<evidence type="ECO:0000313" key="6">
    <source>
        <dbReference type="Proteomes" id="UP000028181"/>
    </source>
</evidence>
<dbReference type="PANTHER" id="PTHR44688">
    <property type="entry name" value="DNA-BINDING TRANSCRIPTIONAL ACTIVATOR DEVR_DOSR"/>
    <property type="match status" value="1"/>
</dbReference>
<dbReference type="HOGENOM" id="CLU_077346_0_0_5"/>
<evidence type="ECO:0000256" key="2">
    <source>
        <dbReference type="ARBA" id="ARBA00023125"/>
    </source>
</evidence>
<dbReference type="PROSITE" id="PS50043">
    <property type="entry name" value="HTH_LUXR_2"/>
    <property type="match status" value="1"/>
</dbReference>
<accession>A0A068SUX0</accession>
<dbReference type="PATRIC" id="fig|1028800.3.peg.3572"/>
<dbReference type="EMBL" id="HG938353">
    <property type="protein sequence ID" value="CDN49679.1"/>
    <property type="molecule type" value="Genomic_DNA"/>
</dbReference>
<protein>
    <submittedName>
        <fullName evidence="5">AroM protein</fullName>
    </submittedName>
</protein>
<dbReference type="PANTHER" id="PTHR44688:SF16">
    <property type="entry name" value="DNA-BINDING TRANSCRIPTIONAL ACTIVATOR DEVR_DOSR"/>
    <property type="match status" value="1"/>
</dbReference>
<dbReference type="eggNOG" id="COG2197">
    <property type="taxonomic scope" value="Bacteria"/>
</dbReference>
<dbReference type="Gene3D" id="1.10.10.10">
    <property type="entry name" value="Winged helix-like DNA-binding domain superfamily/Winged helix DNA-binding domain"/>
    <property type="match status" value="1"/>
</dbReference>
<dbReference type="Proteomes" id="UP000028181">
    <property type="component" value="Chromosome I"/>
</dbReference>
<dbReference type="RefSeq" id="WP_080725036.1">
    <property type="nucleotide sequence ID" value="NZ_HG938353.1"/>
</dbReference>
<dbReference type="PROSITE" id="PS00622">
    <property type="entry name" value="HTH_LUXR_1"/>
    <property type="match status" value="1"/>
</dbReference>
<dbReference type="GeneID" id="24257728"/>
<reference evidence="6" key="1">
    <citation type="journal article" date="2014" name="BMC Genomics">
        <title>Genome sequencing of two Neorhizobium galegae strains reveals a noeT gene responsible for the unusual acetylation of the nodulation factors.</title>
        <authorList>
            <person name="Osterman J."/>
            <person name="Marsh J."/>
            <person name="Laine P.K."/>
            <person name="Zeng Z."/>
            <person name="Alatalo E."/>
            <person name="Sullivan J.T."/>
            <person name="Young J.P."/>
            <person name="Thomas-Oates J."/>
            <person name="Paulin L."/>
            <person name="Lindstrom K."/>
        </authorList>
    </citation>
    <scope>NUCLEOTIDE SEQUENCE [LARGE SCALE GENOMIC DNA]</scope>
    <source>
        <strain evidence="6">HAMBI 540</strain>
    </source>
</reference>
<keyword evidence="1" id="KW-0805">Transcription regulation</keyword>
<evidence type="ECO:0000256" key="1">
    <source>
        <dbReference type="ARBA" id="ARBA00023015"/>
    </source>
</evidence>
<dbReference type="SMART" id="SM00421">
    <property type="entry name" value="HTH_LUXR"/>
    <property type="match status" value="1"/>
</dbReference>
<dbReference type="OrthoDB" id="8337506at2"/>
<dbReference type="KEGG" id="ngg:RG540_CH35150"/>
<feature type="domain" description="HTH luxR-type" evidence="4">
    <location>
        <begin position="251"/>
        <end position="316"/>
    </location>
</feature>
<dbReference type="GO" id="GO:0003677">
    <property type="term" value="F:DNA binding"/>
    <property type="evidence" value="ECO:0007669"/>
    <property type="project" value="UniProtKB-KW"/>
</dbReference>
<dbReference type="InterPro" id="IPR000792">
    <property type="entry name" value="Tscrpt_reg_LuxR_C"/>
</dbReference>
<evidence type="ECO:0000259" key="4">
    <source>
        <dbReference type="PROSITE" id="PS50043"/>
    </source>
</evidence>
<name>A0A068SUX0_NEOGA</name>
<dbReference type="Pfam" id="PF00196">
    <property type="entry name" value="GerE"/>
    <property type="match status" value="1"/>
</dbReference>
<evidence type="ECO:0000313" key="5">
    <source>
        <dbReference type="EMBL" id="CDN49679.1"/>
    </source>
</evidence>
<dbReference type="InterPro" id="IPR010843">
    <property type="entry name" value="Uncharacterised_AroM"/>
</dbReference>
<dbReference type="AlphaFoldDB" id="A0A068SUX0"/>
<keyword evidence="6" id="KW-1185">Reference proteome</keyword>
<dbReference type="InterPro" id="IPR036388">
    <property type="entry name" value="WH-like_DNA-bd_sf"/>
</dbReference>
<sequence>MSKSPYALAPTSPEGAEPHHRVMFLSVGQTPRADLIGDMLTNLDVSIEALEIGALDGLSKAEIDDLKVRPGEQSIITRLADNTDIVVSKPRIAERMAKIAAAFHPNEFDLVVILSTGLFRDFESTCPTVNAQRAMESAVISLAAHGASVGLIQPLQQQIAELDIPALAPYKICASYAADGDRKLLAGALVDLADAEIIVLNSVSFTEADRQMVAKASGKPVVLARRIVASAIRLLLHRSQPVTLPGVSPEFAEKLLRLTPRERQVLSLVAEGLSNKAIARQLGISPKTVEIHRSNVMSKMEVTSSNALIRMVISAGHP</sequence>
<dbReference type="PRINTS" id="PR00038">
    <property type="entry name" value="HTHLUXR"/>
</dbReference>
<keyword evidence="2" id="KW-0238">DNA-binding</keyword>
<dbReference type="InterPro" id="IPR016032">
    <property type="entry name" value="Sig_transdc_resp-reg_C-effctor"/>
</dbReference>